<proteinExistence type="predicted"/>
<accession>A0A3E0U2G1</accession>
<dbReference type="AlphaFoldDB" id="A0A3E0U2G1"/>
<evidence type="ECO:0000259" key="1">
    <source>
        <dbReference type="Pfam" id="PF13480"/>
    </source>
</evidence>
<sequence>MDAIKWHLLPVSEFHTIHAQWDDLNQSTLNQAVLSALFVQSLINTFAKQPLYILCKYESGCLTFAGIFEQTSNFRWAIFQTSQGPLGAILSKSNMLNRRFFAEINQQLPGTQLLFDLTQLDSAWFEQSDGVECLPYITTGSLKVPEDFDAYFASLSKNTRQNINKAKNRLNREGVTIELSIVTKPEQIKTYIAHYGELESKGWKSSLGTAVNVDNEQGTFYVDMMTSFAEQGLAQIWCYKFNDDIVAVDLCIVHGDTVTILKTTFDEGFARYSPALLMKVDAYKAMSEQGKIKRIEYYGKVMDWHRRLICDERALFHVTWAKNQALYRSLNWLKNKISKSTSD</sequence>
<gene>
    <name evidence="2" type="ORF">DXX94_10620</name>
</gene>
<dbReference type="Gene3D" id="3.40.630.30">
    <property type="match status" value="1"/>
</dbReference>
<dbReference type="GO" id="GO:0016740">
    <property type="term" value="F:transferase activity"/>
    <property type="evidence" value="ECO:0007669"/>
    <property type="project" value="UniProtKB-KW"/>
</dbReference>
<keyword evidence="3" id="KW-1185">Reference proteome</keyword>
<dbReference type="Proteomes" id="UP000256899">
    <property type="component" value="Unassembled WGS sequence"/>
</dbReference>
<feature type="domain" description="BioF2-like acetyltransferase" evidence="1">
    <location>
        <begin position="157"/>
        <end position="304"/>
    </location>
</feature>
<dbReference type="EMBL" id="QUOT01000001">
    <property type="protein sequence ID" value="REL31126.1"/>
    <property type="molecule type" value="Genomic_DNA"/>
</dbReference>
<evidence type="ECO:0000313" key="2">
    <source>
        <dbReference type="EMBL" id="REL31126.1"/>
    </source>
</evidence>
<reference evidence="3" key="1">
    <citation type="submission" date="2018-08" db="EMBL/GenBank/DDBJ databases">
        <title>Thalassotalea euphylliae genome.</title>
        <authorList>
            <person name="Summers S."/>
            <person name="Rice S.A."/>
            <person name="Freckelton M.L."/>
            <person name="Nedved B.T."/>
            <person name="Hadfield M.G."/>
        </authorList>
    </citation>
    <scope>NUCLEOTIDE SEQUENCE [LARGE SCALE GENOMIC DNA]</scope>
    <source>
        <strain evidence="3">H3</strain>
    </source>
</reference>
<dbReference type="SUPFAM" id="SSF55729">
    <property type="entry name" value="Acyl-CoA N-acyltransferases (Nat)"/>
    <property type="match status" value="1"/>
</dbReference>
<comment type="caution">
    <text evidence="2">The sequence shown here is derived from an EMBL/GenBank/DDBJ whole genome shotgun (WGS) entry which is preliminary data.</text>
</comment>
<protein>
    <submittedName>
        <fullName evidence="2">GNAT family N-acetyltransferase</fullName>
    </submittedName>
</protein>
<organism evidence="2 3">
    <name type="scientific">Thalassotalea euphylliae</name>
    <dbReference type="NCBI Taxonomy" id="1655234"/>
    <lineage>
        <taxon>Bacteria</taxon>
        <taxon>Pseudomonadati</taxon>
        <taxon>Pseudomonadota</taxon>
        <taxon>Gammaproteobacteria</taxon>
        <taxon>Alteromonadales</taxon>
        <taxon>Colwelliaceae</taxon>
        <taxon>Thalassotalea</taxon>
    </lineage>
</organism>
<dbReference type="RefSeq" id="WP_116015731.1">
    <property type="nucleotide sequence ID" value="NZ_QUOT01000001.1"/>
</dbReference>
<keyword evidence="2" id="KW-0808">Transferase</keyword>
<dbReference type="Pfam" id="PF13480">
    <property type="entry name" value="Acetyltransf_6"/>
    <property type="match status" value="1"/>
</dbReference>
<evidence type="ECO:0000313" key="3">
    <source>
        <dbReference type="Proteomes" id="UP000256899"/>
    </source>
</evidence>
<dbReference type="InterPro" id="IPR016181">
    <property type="entry name" value="Acyl_CoA_acyltransferase"/>
</dbReference>
<dbReference type="InterPro" id="IPR038740">
    <property type="entry name" value="BioF2-like_GNAT_dom"/>
</dbReference>
<name>A0A3E0U2G1_9GAMM</name>